<dbReference type="RefSeq" id="WP_317981287.1">
    <property type="nucleotide sequence ID" value="NZ_BTCL01000018.1"/>
</dbReference>
<dbReference type="CDD" id="cd18773">
    <property type="entry name" value="PDC1_HK_sensor"/>
    <property type="match status" value="1"/>
</dbReference>
<dbReference type="PANTHER" id="PTHR40448:SF1">
    <property type="entry name" value="TWO-COMPONENT SENSOR HISTIDINE KINASE"/>
    <property type="match status" value="1"/>
</dbReference>
<name>A0ABQ6NQB0_9BACL</name>
<dbReference type="Gene3D" id="1.10.287.130">
    <property type="match status" value="1"/>
</dbReference>
<gene>
    <name evidence="7" type="ORF">PghCCS26_44010</name>
</gene>
<evidence type="ECO:0000256" key="3">
    <source>
        <dbReference type="ARBA" id="ARBA00022777"/>
    </source>
</evidence>
<proteinExistence type="predicted"/>
<dbReference type="Pfam" id="PF14501">
    <property type="entry name" value="HATPase_c_5"/>
    <property type="match status" value="1"/>
</dbReference>
<accession>A0ABQ6NQB0</accession>
<evidence type="ECO:0000256" key="1">
    <source>
        <dbReference type="ARBA" id="ARBA00022553"/>
    </source>
</evidence>
<dbReference type="CDD" id="cd16935">
    <property type="entry name" value="HATPase_AgrC-ComD-like"/>
    <property type="match status" value="1"/>
</dbReference>
<dbReference type="Gene3D" id="3.30.565.10">
    <property type="entry name" value="Histidine kinase-like ATPase, C-terminal domain"/>
    <property type="match status" value="1"/>
</dbReference>
<comment type="caution">
    <text evidence="7">The sequence shown here is derived from an EMBL/GenBank/DDBJ whole genome shotgun (WGS) entry which is preliminary data.</text>
</comment>
<dbReference type="InterPro" id="IPR016120">
    <property type="entry name" value="Sig_transdc_His_kin_SpoOB"/>
</dbReference>
<feature type="transmembrane region" description="Helical" evidence="4">
    <location>
        <begin position="189"/>
        <end position="208"/>
    </location>
</feature>
<dbReference type="InterPro" id="IPR029151">
    <property type="entry name" value="Sensor-like_sf"/>
</dbReference>
<keyword evidence="4" id="KW-0812">Transmembrane</keyword>
<reference evidence="7 8" key="1">
    <citation type="submission" date="2023-05" db="EMBL/GenBank/DDBJ databases">
        <title>Draft genome of Paenibacillus sp. CCS26.</title>
        <authorList>
            <person name="Akita H."/>
            <person name="Shinto Y."/>
            <person name="Kimura Z."/>
        </authorList>
    </citation>
    <scope>NUCLEOTIDE SEQUENCE [LARGE SCALE GENOMIC DNA]</scope>
    <source>
        <strain evidence="7 8">CCS26</strain>
    </source>
</reference>
<organism evidence="7 8">
    <name type="scientific">Paenibacillus glycanilyticus</name>
    <dbReference type="NCBI Taxonomy" id="126569"/>
    <lineage>
        <taxon>Bacteria</taxon>
        <taxon>Bacillati</taxon>
        <taxon>Bacillota</taxon>
        <taxon>Bacilli</taxon>
        <taxon>Bacillales</taxon>
        <taxon>Paenibacillaceae</taxon>
        <taxon>Paenibacillus</taxon>
    </lineage>
</organism>
<keyword evidence="8" id="KW-1185">Reference proteome</keyword>
<keyword evidence="3" id="KW-0418">Kinase</keyword>
<evidence type="ECO:0000259" key="6">
    <source>
        <dbReference type="Pfam" id="PF14689"/>
    </source>
</evidence>
<sequence length="428" mass="48466">MNSRRQLLFLVTSFTILSILTCSKLVLTYYSTGNATQTTLAKQYITIAQDMAAGLDKSAYERFLQTKQPDPSIIQYLEEYRSRIHALYVYTLLLDDTDVAKVMLSAVPTESELLPIGSPCTVPPKQVNQAKDGLEYYTGIIQDKTHGVYLSIGVPIVSESGKLLGVMAIDIDASQLESISQEVINSNKVVFTIDILFAVILLLAFFVLRKWHKTRLKQDLYESEQMYISEMGKVIDSIKSSRHDRMNHLQVLHGLLTLKKYDRATEYLKHLAADSRALDLSMKINNPVILILFQSKWELAQSKGIEMQFETDTDEYSKIESMDLVKIFSNLLDNAIEATEVYEGKLPRRIVVTSRSKGVKTVYTVENPAILHAKDQKNLFHTDGYTTKANPNAMRGNGLSIIAKTVHKYNGDIRFRYDNETVKIQITL</sequence>
<keyword evidence="4" id="KW-0472">Membrane</keyword>
<evidence type="ECO:0000256" key="4">
    <source>
        <dbReference type="SAM" id="Phobius"/>
    </source>
</evidence>
<evidence type="ECO:0000313" key="8">
    <source>
        <dbReference type="Proteomes" id="UP001285921"/>
    </source>
</evidence>
<evidence type="ECO:0000256" key="2">
    <source>
        <dbReference type="ARBA" id="ARBA00022679"/>
    </source>
</evidence>
<dbReference type="Proteomes" id="UP001285921">
    <property type="component" value="Unassembled WGS sequence"/>
</dbReference>
<evidence type="ECO:0000259" key="5">
    <source>
        <dbReference type="Pfam" id="PF14501"/>
    </source>
</evidence>
<dbReference type="InterPro" id="IPR032834">
    <property type="entry name" value="NatK-like_C"/>
</dbReference>
<evidence type="ECO:0000313" key="7">
    <source>
        <dbReference type="EMBL" id="GMK47271.1"/>
    </source>
</evidence>
<dbReference type="PANTHER" id="PTHR40448">
    <property type="entry name" value="TWO-COMPONENT SENSOR HISTIDINE KINASE"/>
    <property type="match status" value="1"/>
</dbReference>
<keyword evidence="1" id="KW-0597">Phosphoprotein</keyword>
<dbReference type="InterPro" id="IPR039506">
    <property type="entry name" value="SPOB_a"/>
</dbReference>
<feature type="domain" description="Sensor histidine kinase NatK-like C-terminal" evidence="5">
    <location>
        <begin position="320"/>
        <end position="428"/>
    </location>
</feature>
<feature type="domain" description="SpoOB alpha-helical" evidence="6">
    <location>
        <begin position="225"/>
        <end position="274"/>
    </location>
</feature>
<evidence type="ECO:0008006" key="9">
    <source>
        <dbReference type="Google" id="ProtNLM"/>
    </source>
</evidence>
<dbReference type="Pfam" id="PF14689">
    <property type="entry name" value="SPOB_a"/>
    <property type="match status" value="1"/>
</dbReference>
<keyword evidence="2" id="KW-0808">Transferase</keyword>
<dbReference type="SUPFAM" id="SSF55890">
    <property type="entry name" value="Sporulation response regulatory protein Spo0B"/>
    <property type="match status" value="1"/>
</dbReference>
<dbReference type="EMBL" id="BTCL01000018">
    <property type="protein sequence ID" value="GMK47271.1"/>
    <property type="molecule type" value="Genomic_DNA"/>
</dbReference>
<protein>
    <recommendedName>
        <fullName evidence="9">Histidine kinase</fullName>
    </recommendedName>
</protein>
<dbReference type="InterPro" id="IPR036890">
    <property type="entry name" value="HATPase_C_sf"/>
</dbReference>
<keyword evidence="4" id="KW-1133">Transmembrane helix</keyword>
<dbReference type="SUPFAM" id="SSF55874">
    <property type="entry name" value="ATPase domain of HSP90 chaperone/DNA topoisomerase II/histidine kinase"/>
    <property type="match status" value="1"/>
</dbReference>
<dbReference type="SUPFAM" id="SSF103190">
    <property type="entry name" value="Sensory domain-like"/>
    <property type="match status" value="1"/>
</dbReference>